<dbReference type="OrthoDB" id="2059295at2"/>
<dbReference type="PROSITE" id="PS51257">
    <property type="entry name" value="PROKAR_LIPOPROTEIN"/>
    <property type="match status" value="1"/>
</dbReference>
<dbReference type="AlphaFoldDB" id="A0A1L3MVT5"/>
<gene>
    <name evidence="1" type="ORF">A9C19_17850</name>
</gene>
<evidence type="ECO:0000313" key="1">
    <source>
        <dbReference type="EMBL" id="APH06444.1"/>
    </source>
</evidence>
<dbReference type="STRING" id="1547283.A9C19_17850"/>
<proteinExistence type="predicted"/>
<dbReference type="RefSeq" id="WP_072581245.1">
    <property type="nucleotide sequence ID" value="NZ_CP016020.1"/>
</dbReference>
<organism evidence="1 2">
    <name type="scientific">Bacillus weihaiensis</name>
    <dbReference type="NCBI Taxonomy" id="1547283"/>
    <lineage>
        <taxon>Bacteria</taxon>
        <taxon>Bacillati</taxon>
        <taxon>Bacillota</taxon>
        <taxon>Bacilli</taxon>
        <taxon>Bacillales</taxon>
        <taxon>Bacillaceae</taxon>
        <taxon>Bacillus</taxon>
    </lineage>
</organism>
<keyword evidence="2" id="KW-1185">Reference proteome</keyword>
<evidence type="ECO:0000313" key="2">
    <source>
        <dbReference type="Proteomes" id="UP000181936"/>
    </source>
</evidence>
<name>A0A1L3MVT5_9BACI</name>
<accession>A0A1L3MVT5</accession>
<dbReference type="Proteomes" id="UP000181936">
    <property type="component" value="Chromosome"/>
</dbReference>
<reference evidence="1 2" key="1">
    <citation type="journal article" date="2016" name="Sci. Rep.">
        <title>Complete genome sequence and transcriptomic analysis of a novel marine strain Bacillus weihaiensis reveals the mechanism of brown algae degradation.</title>
        <authorList>
            <person name="Zhu Y."/>
            <person name="Chen P."/>
            <person name="Bao Y."/>
            <person name="Men Y."/>
            <person name="Zeng Y."/>
            <person name="Yang J."/>
            <person name="Sun J."/>
            <person name="Sun Y."/>
        </authorList>
    </citation>
    <scope>NUCLEOTIDE SEQUENCE [LARGE SCALE GENOMIC DNA]</scope>
    <source>
        <strain evidence="1 2">Alg07</strain>
    </source>
</reference>
<dbReference type="KEGG" id="bwh:A9C19_17850"/>
<dbReference type="EMBL" id="CP016020">
    <property type="protein sequence ID" value="APH06444.1"/>
    <property type="molecule type" value="Genomic_DNA"/>
</dbReference>
<evidence type="ECO:0008006" key="3">
    <source>
        <dbReference type="Google" id="ProtNLM"/>
    </source>
</evidence>
<sequence>MKKLASILIFLFLLTACNNKVNEIESNIIQIDGSEIALDVTKYVSKTDEDIGYDLRTVVEKDTEIIGEGGDILALEDLQPGQSVQVIFDKPIDLTDDKNVSLKKITVLQ</sequence>
<protein>
    <recommendedName>
        <fullName evidence="3">DUF3221 domain-containing protein</fullName>
    </recommendedName>
</protein>